<dbReference type="PANTHER" id="PTHR21666:SF270">
    <property type="entry name" value="MUREIN HYDROLASE ACTIVATOR ENVC"/>
    <property type="match status" value="1"/>
</dbReference>
<keyword evidence="2" id="KW-0812">Transmembrane</keyword>
<dbReference type="EMBL" id="JAEAGR010000008">
    <property type="protein sequence ID" value="MBH1941064.1"/>
    <property type="molecule type" value="Genomic_DNA"/>
</dbReference>
<dbReference type="Proteomes" id="UP000623269">
    <property type="component" value="Unassembled WGS sequence"/>
</dbReference>
<evidence type="ECO:0000256" key="2">
    <source>
        <dbReference type="SAM" id="Phobius"/>
    </source>
</evidence>
<proteinExistence type="predicted"/>
<dbReference type="InterPro" id="IPR016047">
    <property type="entry name" value="M23ase_b-sheet_dom"/>
</dbReference>
<dbReference type="SUPFAM" id="SSF51261">
    <property type="entry name" value="Duplicated hybrid motif"/>
    <property type="match status" value="1"/>
</dbReference>
<evidence type="ECO:0000313" key="5">
    <source>
        <dbReference type="Proteomes" id="UP000623269"/>
    </source>
</evidence>
<dbReference type="Pfam" id="PF01551">
    <property type="entry name" value="Peptidase_M23"/>
    <property type="match status" value="1"/>
</dbReference>
<feature type="region of interest" description="Disordered" evidence="1">
    <location>
        <begin position="43"/>
        <end position="95"/>
    </location>
</feature>
<evidence type="ECO:0000259" key="3">
    <source>
        <dbReference type="Pfam" id="PF01551"/>
    </source>
</evidence>
<evidence type="ECO:0000313" key="4">
    <source>
        <dbReference type="EMBL" id="MBH1941064.1"/>
    </source>
</evidence>
<name>A0A8J7GZ54_9FIRM</name>
<evidence type="ECO:0000256" key="1">
    <source>
        <dbReference type="SAM" id="MobiDB-lite"/>
    </source>
</evidence>
<keyword evidence="2" id="KW-0472">Membrane</keyword>
<dbReference type="RefSeq" id="WP_197661287.1">
    <property type="nucleotide sequence ID" value="NZ_JAEAGR010000008.1"/>
</dbReference>
<dbReference type="CDD" id="cd12797">
    <property type="entry name" value="M23_peptidase"/>
    <property type="match status" value="1"/>
</dbReference>
<dbReference type="Gene3D" id="2.70.70.10">
    <property type="entry name" value="Glucose Permease (Domain IIA)"/>
    <property type="match status" value="1"/>
</dbReference>
<organism evidence="4 5">
    <name type="scientific">Mobilitalea sibirica</name>
    <dbReference type="NCBI Taxonomy" id="1462919"/>
    <lineage>
        <taxon>Bacteria</taxon>
        <taxon>Bacillati</taxon>
        <taxon>Bacillota</taxon>
        <taxon>Clostridia</taxon>
        <taxon>Lachnospirales</taxon>
        <taxon>Lachnospiraceae</taxon>
        <taxon>Mobilitalea</taxon>
    </lineage>
</organism>
<comment type="caution">
    <text evidence="4">The sequence shown here is derived from an EMBL/GenBank/DDBJ whole genome shotgun (WGS) entry which is preliminary data.</text>
</comment>
<reference evidence="4" key="1">
    <citation type="submission" date="2020-12" db="EMBL/GenBank/DDBJ databases">
        <title>M. sibirica DSM 26468T genome.</title>
        <authorList>
            <person name="Thieme N."/>
            <person name="Rettenmaier R."/>
            <person name="Zverlov V."/>
            <person name="Liebl W."/>
        </authorList>
    </citation>
    <scope>NUCLEOTIDE SEQUENCE</scope>
    <source>
        <strain evidence="4">DSM 26468</strain>
    </source>
</reference>
<dbReference type="PANTHER" id="PTHR21666">
    <property type="entry name" value="PEPTIDASE-RELATED"/>
    <property type="match status" value="1"/>
</dbReference>
<dbReference type="GO" id="GO:0004222">
    <property type="term" value="F:metalloendopeptidase activity"/>
    <property type="evidence" value="ECO:0007669"/>
    <property type="project" value="TreeGrafter"/>
</dbReference>
<feature type="compositionally biased region" description="Polar residues" evidence="1">
    <location>
        <begin position="76"/>
        <end position="95"/>
    </location>
</feature>
<keyword evidence="2" id="KW-1133">Transmembrane helix</keyword>
<gene>
    <name evidence="4" type="ORF">I5677_09190</name>
</gene>
<dbReference type="InterPro" id="IPR050570">
    <property type="entry name" value="Cell_wall_metabolism_enzyme"/>
</dbReference>
<sequence>MKKNKFTEFLKGKGYYVLLFVGVIAIAAIALIGSNLSSDQKDQDNNFVDLNEPDNNIAADDNNNVVADNNQASGDVANNQGNTQPGVKDNSNQNVADNDSLLEFDVYTEAEENGIDLSQDQAQSETAQAEEVAEAEPDAVETSGNTVQADSTPVIDSLKFNKDAGLLWPVEGNVIMKYSMDHVIYHATLMQYKCNPAIIIDAEVGTEVKAAANGIVSSIDTNEETGLTVTMNVGDGYSLVYGQLEDVSLKVGDKLAEGEVIGIVSEPTKYYSVEGSNLYFQVLENEETMNPMLLLR</sequence>
<feature type="compositionally biased region" description="Low complexity" evidence="1">
    <location>
        <begin position="54"/>
        <end position="72"/>
    </location>
</feature>
<accession>A0A8J7GZ54</accession>
<keyword evidence="5" id="KW-1185">Reference proteome</keyword>
<feature type="domain" description="M23ase beta-sheet core" evidence="3">
    <location>
        <begin position="197"/>
        <end position="291"/>
    </location>
</feature>
<feature type="transmembrane region" description="Helical" evidence="2">
    <location>
        <begin position="12"/>
        <end position="33"/>
    </location>
</feature>
<dbReference type="AlphaFoldDB" id="A0A8J7GZ54"/>
<protein>
    <submittedName>
        <fullName evidence="4">M23 family metallopeptidase</fullName>
    </submittedName>
</protein>
<dbReference type="InterPro" id="IPR011055">
    <property type="entry name" value="Dup_hybrid_motif"/>
</dbReference>